<dbReference type="InterPro" id="IPR035093">
    <property type="entry name" value="RelE/ParE_toxin_dom_sf"/>
</dbReference>
<dbReference type="Gene3D" id="3.30.2310.20">
    <property type="entry name" value="RelE-like"/>
    <property type="match status" value="1"/>
</dbReference>
<organism evidence="2 3">
    <name type="scientific">Leminorella grimontii</name>
    <dbReference type="NCBI Taxonomy" id="82981"/>
    <lineage>
        <taxon>Bacteria</taxon>
        <taxon>Pseudomonadati</taxon>
        <taxon>Pseudomonadota</taxon>
        <taxon>Gammaproteobacteria</taxon>
        <taxon>Enterobacterales</taxon>
        <taxon>Budviciaceae</taxon>
        <taxon>Leminorella</taxon>
    </lineage>
</organism>
<dbReference type="Pfam" id="PF05016">
    <property type="entry name" value="ParE_toxin"/>
    <property type="match status" value="1"/>
</dbReference>
<dbReference type="EMBL" id="BRLH01000006">
    <property type="protein sequence ID" value="GKX56413.1"/>
    <property type="molecule type" value="Genomic_DNA"/>
</dbReference>
<dbReference type="Proteomes" id="UP001058124">
    <property type="component" value="Unassembled WGS sequence"/>
</dbReference>
<proteinExistence type="predicted"/>
<evidence type="ECO:0000256" key="1">
    <source>
        <dbReference type="ARBA" id="ARBA00022649"/>
    </source>
</evidence>
<name>A0AAV5N2U8_9GAMM</name>
<dbReference type="AlphaFoldDB" id="A0AAV5N2U8"/>
<evidence type="ECO:0008006" key="4">
    <source>
        <dbReference type="Google" id="ProtNLM"/>
    </source>
</evidence>
<protein>
    <recommendedName>
        <fullName evidence="4">Type II toxin-antitoxin system RelE/ParE family toxin</fullName>
    </recommendedName>
</protein>
<keyword evidence="1" id="KW-1277">Toxin-antitoxin system</keyword>
<keyword evidence="3" id="KW-1185">Reference proteome</keyword>
<dbReference type="InterPro" id="IPR007712">
    <property type="entry name" value="RelE/ParE_toxin"/>
</dbReference>
<gene>
    <name evidence="2" type="ORF">SOASR030_25250</name>
</gene>
<evidence type="ECO:0000313" key="3">
    <source>
        <dbReference type="Proteomes" id="UP001058124"/>
    </source>
</evidence>
<dbReference type="RefSeq" id="WP_027274927.1">
    <property type="nucleotide sequence ID" value="NZ_BRLH01000006.1"/>
</dbReference>
<comment type="caution">
    <text evidence="2">The sequence shown here is derived from an EMBL/GenBank/DDBJ whole genome shotgun (WGS) entry which is preliminary data.</text>
</comment>
<evidence type="ECO:0000313" key="2">
    <source>
        <dbReference type="EMBL" id="GKX56413.1"/>
    </source>
</evidence>
<sequence length="94" mass="10958">MTCAVFWERRAQQDREDIWLYLYKEAGLRVADATDKRFYEAVDLLKANPHMGVETDRPYGRRLALAQLPFVIVYATKPGEVHILRLLHTSRKPA</sequence>
<accession>A0AAV5N2U8</accession>
<reference evidence="2" key="1">
    <citation type="submission" date="2022-06" db="EMBL/GenBank/DDBJ databases">
        <title>Draft genome sequences of Leminorella grimontii str. JCM5902.</title>
        <authorList>
            <person name="Wakabayashi Y."/>
            <person name="Kojima K."/>
        </authorList>
    </citation>
    <scope>NUCLEOTIDE SEQUENCE</scope>
    <source>
        <strain evidence="2">JCM 5902</strain>
    </source>
</reference>